<sequence length="312" mass="34769">MPKKRASGADLNPGALPLFGEDVKRVRLARGLQQKHLGTGTGYSEGYVSKVESGTIVPAPRFAEGCDRVFGTGDLFARQLRRLIEGEAPSWFAPYMDAEREASEIQEYCIAFVLGLLQTEKYARSVFERGPLPLTREEIEARVTSRLRRREILERPRPPEVWAILHEACLRMRVGSARVMADQLGHILDALQHFPTLTVQVLPYEAAAGAPSTPFTMLEIPESSPVVYVEGPQGGRPYDAKEAMANSRRQMNHLRASALSPQDSLAYVSAIKDDHERNARVDQVELQRQLGGHVRRVGPGARVRRKRARPGQ</sequence>
<comment type="caution">
    <text evidence="2">The sequence shown here is derived from an EMBL/GenBank/DDBJ whole genome shotgun (WGS) entry which is preliminary data.</text>
</comment>
<dbReference type="Proteomes" id="UP000477722">
    <property type="component" value="Unassembled WGS sequence"/>
</dbReference>
<dbReference type="InterPro" id="IPR001387">
    <property type="entry name" value="Cro/C1-type_HTH"/>
</dbReference>
<gene>
    <name evidence="2" type="ORF">G5C65_03555</name>
</gene>
<organism evidence="2 3">
    <name type="scientific">Streptomyces boncukensis</name>
    <dbReference type="NCBI Taxonomy" id="2711219"/>
    <lineage>
        <taxon>Bacteria</taxon>
        <taxon>Bacillati</taxon>
        <taxon>Actinomycetota</taxon>
        <taxon>Actinomycetes</taxon>
        <taxon>Kitasatosporales</taxon>
        <taxon>Streptomycetaceae</taxon>
        <taxon>Streptomyces</taxon>
    </lineage>
</organism>
<evidence type="ECO:0000313" key="2">
    <source>
        <dbReference type="EMBL" id="NGO67445.1"/>
    </source>
</evidence>
<keyword evidence="3" id="KW-1185">Reference proteome</keyword>
<protein>
    <submittedName>
        <fullName evidence="2">Helix-turn-helix transcriptional regulator</fullName>
    </submittedName>
</protein>
<dbReference type="RefSeq" id="WP_165297106.1">
    <property type="nucleotide sequence ID" value="NZ_JAAKZZ010000019.1"/>
</dbReference>
<feature type="domain" description="HTH cro/C1-type" evidence="1">
    <location>
        <begin position="23"/>
        <end position="76"/>
    </location>
</feature>
<dbReference type="InterPro" id="IPR010982">
    <property type="entry name" value="Lambda_DNA-bd_dom_sf"/>
</dbReference>
<proteinExistence type="predicted"/>
<evidence type="ECO:0000259" key="1">
    <source>
        <dbReference type="PROSITE" id="PS50943"/>
    </source>
</evidence>
<dbReference type="Gene3D" id="1.10.260.40">
    <property type="entry name" value="lambda repressor-like DNA-binding domains"/>
    <property type="match status" value="1"/>
</dbReference>
<dbReference type="Pfam" id="PF19054">
    <property type="entry name" value="DUF5753"/>
    <property type="match status" value="1"/>
</dbReference>
<dbReference type="CDD" id="cd00093">
    <property type="entry name" value="HTH_XRE"/>
    <property type="match status" value="1"/>
</dbReference>
<evidence type="ECO:0000313" key="3">
    <source>
        <dbReference type="Proteomes" id="UP000477722"/>
    </source>
</evidence>
<dbReference type="SUPFAM" id="SSF47413">
    <property type="entry name" value="lambda repressor-like DNA-binding domains"/>
    <property type="match status" value="1"/>
</dbReference>
<dbReference type="AlphaFoldDB" id="A0A6G4WQG7"/>
<accession>A0A6G4WQG7</accession>
<dbReference type="InterPro" id="IPR043917">
    <property type="entry name" value="DUF5753"/>
</dbReference>
<reference evidence="2 3" key="1">
    <citation type="submission" date="2020-02" db="EMBL/GenBank/DDBJ databases">
        <title>Whole-genome analyses of novel actinobacteria.</title>
        <authorList>
            <person name="Sahin N."/>
            <person name="Tatar D."/>
        </authorList>
    </citation>
    <scope>NUCLEOTIDE SEQUENCE [LARGE SCALE GENOMIC DNA]</scope>
    <source>
        <strain evidence="2 3">SB3404</strain>
    </source>
</reference>
<dbReference type="SMART" id="SM00530">
    <property type="entry name" value="HTH_XRE"/>
    <property type="match status" value="1"/>
</dbReference>
<name>A0A6G4WQG7_9ACTN</name>
<dbReference type="EMBL" id="JAAKZZ010000019">
    <property type="protein sequence ID" value="NGO67445.1"/>
    <property type="molecule type" value="Genomic_DNA"/>
</dbReference>
<dbReference type="Pfam" id="PF13560">
    <property type="entry name" value="HTH_31"/>
    <property type="match status" value="1"/>
</dbReference>
<dbReference type="GO" id="GO:0003677">
    <property type="term" value="F:DNA binding"/>
    <property type="evidence" value="ECO:0007669"/>
    <property type="project" value="InterPro"/>
</dbReference>
<dbReference type="PROSITE" id="PS50943">
    <property type="entry name" value="HTH_CROC1"/>
    <property type="match status" value="1"/>
</dbReference>